<accession>A0ABS7L126</accession>
<protein>
    <recommendedName>
        <fullName evidence="4">Glycine zipper family protein</fullName>
    </recommendedName>
</protein>
<keyword evidence="1" id="KW-0812">Transmembrane</keyword>
<evidence type="ECO:0000256" key="1">
    <source>
        <dbReference type="SAM" id="Phobius"/>
    </source>
</evidence>
<reference evidence="2 3" key="1">
    <citation type="journal article" date="2021" name="Cell Host Microbe">
        <title>in vivo commensal control of Clostridioides difficile virulence.</title>
        <authorList>
            <person name="Girinathan B.P."/>
            <person name="Dibenedetto N."/>
            <person name="Worley J.N."/>
            <person name="Peltier J."/>
            <person name="Arrieta-Ortiz M.L."/>
            <person name="Rupa Christinal Immanuel S."/>
            <person name="Lavin R."/>
            <person name="Delaney M.L."/>
            <person name="Cummins C."/>
            <person name="Hoffmann M."/>
            <person name="Luo Y."/>
            <person name="Gonzalez-Escalona N."/>
            <person name="Allard M."/>
            <person name="Onderdonk A.B."/>
            <person name="Gerber G.K."/>
            <person name="Sonenshein A.L."/>
            <person name="Baliga N."/>
            <person name="Dupuy B."/>
            <person name="Bry L."/>
        </authorList>
    </citation>
    <scope>NUCLEOTIDE SEQUENCE [LARGE SCALE GENOMIC DNA]</scope>
    <source>
        <strain evidence="2 3">DSM 599</strain>
    </source>
</reference>
<keyword evidence="3" id="KW-1185">Reference proteome</keyword>
<evidence type="ECO:0008006" key="4">
    <source>
        <dbReference type="Google" id="ProtNLM"/>
    </source>
</evidence>
<evidence type="ECO:0000313" key="2">
    <source>
        <dbReference type="EMBL" id="MBY0756597.1"/>
    </source>
</evidence>
<dbReference type="EMBL" id="JAIKTU010000012">
    <property type="protein sequence ID" value="MBY0756597.1"/>
    <property type="molecule type" value="Genomic_DNA"/>
</dbReference>
<keyword evidence="1" id="KW-1133">Transmembrane helix</keyword>
<evidence type="ECO:0000313" key="3">
    <source>
        <dbReference type="Proteomes" id="UP001299068"/>
    </source>
</evidence>
<feature type="transmembrane region" description="Helical" evidence="1">
    <location>
        <begin position="12"/>
        <end position="34"/>
    </location>
</feature>
<proteinExistence type="predicted"/>
<keyword evidence="1" id="KW-0472">Membrane</keyword>
<sequence length="69" mass="7264">MGESRVNSVSNLKNSFGILIVIGAIIGMLSGFIFQDIEVDAGLCIGASIGVLLESVLGGRNNKKQEKIK</sequence>
<comment type="caution">
    <text evidence="2">The sequence shown here is derived from an EMBL/GenBank/DDBJ whole genome shotgun (WGS) entry which is preliminary data.</text>
</comment>
<dbReference type="Proteomes" id="UP001299068">
    <property type="component" value="Unassembled WGS sequence"/>
</dbReference>
<dbReference type="RefSeq" id="WP_221861838.1">
    <property type="nucleotide sequence ID" value="NZ_JAIKTU010000012.1"/>
</dbReference>
<organism evidence="2 3">
    <name type="scientific">Clostridium sardiniense</name>
    <name type="common">Clostridium absonum</name>
    <dbReference type="NCBI Taxonomy" id="29369"/>
    <lineage>
        <taxon>Bacteria</taxon>
        <taxon>Bacillati</taxon>
        <taxon>Bacillota</taxon>
        <taxon>Clostridia</taxon>
        <taxon>Eubacteriales</taxon>
        <taxon>Clostridiaceae</taxon>
        <taxon>Clostridium</taxon>
    </lineage>
</organism>
<gene>
    <name evidence="2" type="ORF">K5V21_14205</name>
</gene>
<feature type="transmembrane region" description="Helical" evidence="1">
    <location>
        <begin position="40"/>
        <end position="59"/>
    </location>
</feature>
<name>A0ABS7L126_CLOSR</name>